<dbReference type="Gene3D" id="1.10.600.10">
    <property type="entry name" value="Farnesyl Diphosphate Synthase"/>
    <property type="match status" value="2"/>
</dbReference>
<gene>
    <name evidence="6" type="ORF">TGDOM2_224490</name>
</gene>
<name>A0A086KMR4_TOXGO</name>
<evidence type="ECO:0000256" key="2">
    <source>
        <dbReference type="ARBA" id="ARBA00022679"/>
    </source>
</evidence>
<keyword evidence="3" id="KW-0479">Metal-binding</keyword>
<evidence type="ECO:0000313" key="7">
    <source>
        <dbReference type="Proteomes" id="UP000028837"/>
    </source>
</evidence>
<evidence type="ECO:0000256" key="5">
    <source>
        <dbReference type="SAM" id="MobiDB-lite"/>
    </source>
</evidence>
<dbReference type="PANTHER" id="PTHR11525:SF0">
    <property type="entry name" value="FARNESYL PYROPHOSPHATE SYNTHASE"/>
    <property type="match status" value="1"/>
</dbReference>
<proteinExistence type="predicted"/>
<dbReference type="GO" id="GO:0046872">
    <property type="term" value="F:metal ion binding"/>
    <property type="evidence" value="ECO:0007669"/>
    <property type="project" value="UniProtKB-KW"/>
</dbReference>
<dbReference type="PANTHER" id="PTHR11525">
    <property type="entry name" value="FARNESYL-PYROPHOSPHATE SYNTHETASE"/>
    <property type="match status" value="1"/>
</dbReference>
<dbReference type="AlphaFoldDB" id="A0A086KMR4"/>
<keyword evidence="2 6" id="KW-0808">Transferase</keyword>
<evidence type="ECO:0000256" key="3">
    <source>
        <dbReference type="ARBA" id="ARBA00022723"/>
    </source>
</evidence>
<evidence type="ECO:0000256" key="4">
    <source>
        <dbReference type="ARBA" id="ARBA00022842"/>
    </source>
</evidence>
<comment type="caution">
    <text evidence="6">The sequence shown here is derived from an EMBL/GenBank/DDBJ whole genome shotgun (WGS) entry which is preliminary data.</text>
</comment>
<accession>A0A086KMR4</accession>
<dbReference type="VEuPathDB" id="ToxoDB:TGDOM2_224490"/>
<keyword evidence="4" id="KW-0460">Magnesium</keyword>
<dbReference type="OrthoDB" id="10257492at2759"/>
<dbReference type="PROSITE" id="PS00444">
    <property type="entry name" value="POLYPRENYL_SYNTHASE_2"/>
    <property type="match status" value="1"/>
</dbReference>
<dbReference type="Pfam" id="PF00348">
    <property type="entry name" value="polyprenyl_synt"/>
    <property type="match status" value="2"/>
</dbReference>
<dbReference type="InterPro" id="IPR033749">
    <property type="entry name" value="Polyprenyl_synt_CS"/>
</dbReference>
<dbReference type="InterPro" id="IPR000092">
    <property type="entry name" value="Polyprenyl_synt"/>
</dbReference>
<dbReference type="EC" id="2.5.1.29" evidence="6"/>
<sequence>MVDAVSLVSCRARHSHSLFAFSLSRRSCIQKYRFFSYVKSFPSSLPSPSRSSSPFTLSPRRRCLPPLVLPLEAAGHLAPALHSGSGISCPRSSSLSLSSSSPMRTPPSFSLSLPPAQPPSLCFSPTSRLSAPVFPWSFSRQLSLATLAPLASVSPWKKAAALPKPDGAAAVSDERTSAERADALAGAWRASASHVEDRFKQAFPEVRGTLLNHIAGLDLPASLSARLLSYYARLLDYTCSGGKLTRGILVLYAAAAASHAPVLPPPSPSPAAAPASSASSVSSSPCSSSLAESERVPGSALSPALPPSSFRCLAALGWCVELLQSCFLVMDDVMDHSLTRRGKQCWYRCDGIGVSNAVNDSLVLEAAVYRVLREYLGDHPAYAQLQDLLLGNTFTTLIGQHLDSEDALAALSEASQNLESRQSEDNSSASSATAAGSSLLRDASLSDKDFTHHSYVSSSLSSSRSSPSLSASSLPSSEVLAQKLADRQATVARLKTSHYSFYLPTALGMTYGGLTDPALMAQAKELCLAIGEYFQVQDDYLDCFSDPKISGKIGSDIQEKKCCWLFVQAVRRASREDLAQLLRVYGQPEYVDWVKDLYRRLDLTSLYFQYEEETLAKLRRSVSSFPHDGMKAFFGLVLGRLHKRQK</sequence>
<dbReference type="InterPro" id="IPR008949">
    <property type="entry name" value="Isoprenoid_synthase_dom_sf"/>
</dbReference>
<dbReference type="InterPro" id="IPR039702">
    <property type="entry name" value="FPS1-like"/>
</dbReference>
<dbReference type="GO" id="GO:0004161">
    <property type="term" value="F:dimethylallyltranstransferase activity"/>
    <property type="evidence" value="ECO:0007669"/>
    <property type="project" value="TreeGrafter"/>
</dbReference>
<feature type="region of interest" description="Disordered" evidence="5">
    <location>
        <begin position="414"/>
        <end position="433"/>
    </location>
</feature>
<dbReference type="Proteomes" id="UP000028837">
    <property type="component" value="Unassembled WGS sequence"/>
</dbReference>
<organism evidence="6 7">
    <name type="scientific">Toxoplasma gondii GAB2-2007-GAL-DOM2</name>
    <dbReference type="NCBI Taxonomy" id="1130820"/>
    <lineage>
        <taxon>Eukaryota</taxon>
        <taxon>Sar</taxon>
        <taxon>Alveolata</taxon>
        <taxon>Apicomplexa</taxon>
        <taxon>Conoidasida</taxon>
        <taxon>Coccidia</taxon>
        <taxon>Eucoccidiorida</taxon>
        <taxon>Eimeriorina</taxon>
        <taxon>Sarcocystidae</taxon>
        <taxon>Toxoplasma</taxon>
    </lineage>
</organism>
<evidence type="ECO:0000313" key="6">
    <source>
        <dbReference type="EMBL" id="KFG45682.1"/>
    </source>
</evidence>
<dbReference type="EMBL" id="AHZU02000341">
    <property type="protein sequence ID" value="KFG45682.1"/>
    <property type="molecule type" value="Genomic_DNA"/>
</dbReference>
<protein>
    <submittedName>
        <fullName evidence="6">Polyprenyl synthetase superfamily protein</fullName>
        <ecNumber evidence="6">2.5.1.29</ecNumber>
    </submittedName>
</protein>
<dbReference type="PROSITE" id="PS00723">
    <property type="entry name" value="POLYPRENYL_SYNTHASE_1"/>
    <property type="match status" value="1"/>
</dbReference>
<comment type="cofactor">
    <cofactor evidence="1">
        <name>Mg(2+)</name>
        <dbReference type="ChEBI" id="CHEBI:18420"/>
    </cofactor>
</comment>
<dbReference type="GO" id="GO:0005737">
    <property type="term" value="C:cytoplasm"/>
    <property type="evidence" value="ECO:0007669"/>
    <property type="project" value="TreeGrafter"/>
</dbReference>
<dbReference type="SUPFAM" id="SSF48576">
    <property type="entry name" value="Terpenoid synthases"/>
    <property type="match status" value="1"/>
</dbReference>
<evidence type="ECO:0000256" key="1">
    <source>
        <dbReference type="ARBA" id="ARBA00001946"/>
    </source>
</evidence>
<dbReference type="GO" id="GO:0045337">
    <property type="term" value="P:farnesyl diphosphate biosynthetic process"/>
    <property type="evidence" value="ECO:0007669"/>
    <property type="project" value="TreeGrafter"/>
</dbReference>
<reference evidence="6 7" key="1">
    <citation type="submission" date="2014-02" db="EMBL/GenBank/DDBJ databases">
        <authorList>
            <person name="Sibley D."/>
            <person name="Venepally P."/>
            <person name="Karamycheva S."/>
            <person name="Hadjithomas M."/>
            <person name="Khan A."/>
            <person name="Brunk B."/>
            <person name="Roos D."/>
            <person name="Caler E."/>
            <person name="Lorenzi H."/>
        </authorList>
    </citation>
    <scope>NUCLEOTIDE SEQUENCE [LARGE SCALE GENOMIC DNA]</scope>
    <source>
        <strain evidence="6 7">GAB2-2007-GAL-DOM2</strain>
    </source>
</reference>
<dbReference type="GO" id="GO:0004337">
    <property type="term" value="F:(2E,6E)-farnesyl diphosphate synthase activity"/>
    <property type="evidence" value="ECO:0007669"/>
    <property type="project" value="TreeGrafter"/>
</dbReference>
<dbReference type="GO" id="GO:0004311">
    <property type="term" value="F:geranylgeranyl diphosphate synthase activity"/>
    <property type="evidence" value="ECO:0007669"/>
    <property type="project" value="UniProtKB-EC"/>
</dbReference>